<dbReference type="InterPro" id="IPR037883">
    <property type="entry name" value="Knr4/Smi1-like_sf"/>
</dbReference>
<dbReference type="Proteomes" id="UP001304650">
    <property type="component" value="Chromosome"/>
</dbReference>
<name>A0AA96RJ54_9BACL</name>
<accession>A0AA96RJ54</accession>
<dbReference type="KEGG" id="proo:MJB10_17650"/>
<proteinExistence type="predicted"/>
<dbReference type="EMBL" id="CP130319">
    <property type="protein sequence ID" value="WNR42934.1"/>
    <property type="molecule type" value="Genomic_DNA"/>
</dbReference>
<dbReference type="SUPFAM" id="SSF160631">
    <property type="entry name" value="SMI1/KNR4-like"/>
    <property type="match status" value="1"/>
</dbReference>
<dbReference type="Gene3D" id="3.40.1580.10">
    <property type="entry name" value="SMI1/KNR4-like"/>
    <property type="match status" value="1"/>
</dbReference>
<gene>
    <name evidence="2" type="ORF">MJB10_17650</name>
</gene>
<evidence type="ECO:0000313" key="3">
    <source>
        <dbReference type="Proteomes" id="UP001304650"/>
    </source>
</evidence>
<dbReference type="SMART" id="SM00860">
    <property type="entry name" value="SMI1_KNR4"/>
    <property type="match status" value="1"/>
</dbReference>
<evidence type="ECO:0000313" key="2">
    <source>
        <dbReference type="EMBL" id="WNR42934.1"/>
    </source>
</evidence>
<dbReference type="RefSeq" id="WP_314796785.1">
    <property type="nucleotide sequence ID" value="NZ_CP130319.1"/>
</dbReference>
<dbReference type="InterPro" id="IPR018958">
    <property type="entry name" value="Knr4/Smi1-like_dom"/>
</dbReference>
<dbReference type="Pfam" id="PF14568">
    <property type="entry name" value="SUKH_6"/>
    <property type="match status" value="1"/>
</dbReference>
<evidence type="ECO:0000259" key="1">
    <source>
        <dbReference type="SMART" id="SM00860"/>
    </source>
</evidence>
<protein>
    <submittedName>
        <fullName evidence="2">SMI1/KNR4 family protein</fullName>
    </submittedName>
</protein>
<sequence length="110" mass="12929">MEFWSQESDYFKLHPLTKEMVANAEKELKVKLPESLLALLKWQNGGYINFDAYPTTIPTEWADDHIKVDHIYCIAPTTKFLLNQRMGTTRETYHHIRRGSLVDCFRLAQL</sequence>
<dbReference type="AlphaFoldDB" id="A0AA96RJ54"/>
<organism evidence="2 3">
    <name type="scientific">Paenibacillus roseopurpureus</name>
    <dbReference type="NCBI Taxonomy" id="2918901"/>
    <lineage>
        <taxon>Bacteria</taxon>
        <taxon>Bacillati</taxon>
        <taxon>Bacillota</taxon>
        <taxon>Bacilli</taxon>
        <taxon>Bacillales</taxon>
        <taxon>Paenibacillaceae</taxon>
        <taxon>Paenibacillus</taxon>
    </lineage>
</organism>
<feature type="domain" description="Knr4/Smi1-like" evidence="1">
    <location>
        <begin position="15"/>
        <end position="83"/>
    </location>
</feature>
<keyword evidence="3" id="KW-1185">Reference proteome</keyword>
<reference evidence="2" key="1">
    <citation type="submission" date="2022-02" db="EMBL/GenBank/DDBJ databases">
        <title>Paenibacillus sp. MBLB1832 Whole Genome Shotgun Sequencing.</title>
        <authorList>
            <person name="Hwang C.Y."/>
            <person name="Cho E.-S."/>
            <person name="Seo M.-J."/>
        </authorList>
    </citation>
    <scope>NUCLEOTIDE SEQUENCE</scope>
    <source>
        <strain evidence="2">MBLB1832</strain>
    </source>
</reference>